<reference evidence="10" key="1">
    <citation type="submission" date="2021-11" db="EMBL/GenBank/DDBJ databases">
        <title>Purpureocillium_takamizusanense_genome.</title>
        <authorList>
            <person name="Nguyen N.-H."/>
        </authorList>
    </citation>
    <scope>NUCLEOTIDE SEQUENCE</scope>
    <source>
        <strain evidence="10">PT3</strain>
    </source>
</reference>
<evidence type="ECO:0000259" key="8">
    <source>
        <dbReference type="PROSITE" id="PS50048"/>
    </source>
</evidence>
<feature type="region of interest" description="Disordered" evidence="7">
    <location>
        <begin position="107"/>
        <end position="175"/>
    </location>
</feature>
<keyword evidence="2" id="KW-0862">Zinc</keyword>
<feature type="domain" description="Zn(2)-C6 fungal-type" evidence="8">
    <location>
        <begin position="74"/>
        <end position="103"/>
    </location>
</feature>
<dbReference type="Pfam" id="PF00096">
    <property type="entry name" value="zf-C2H2"/>
    <property type="match status" value="1"/>
</dbReference>
<dbReference type="KEGG" id="ptkz:JDV02_004543"/>
<dbReference type="CDD" id="cd00067">
    <property type="entry name" value="GAL4"/>
    <property type="match status" value="1"/>
</dbReference>
<evidence type="ECO:0000256" key="5">
    <source>
        <dbReference type="ARBA" id="ARBA00023242"/>
    </source>
</evidence>
<keyword evidence="3" id="KW-0805">Transcription regulation</keyword>
<dbReference type="PANTHER" id="PTHR47660">
    <property type="entry name" value="TRANSCRIPTION FACTOR WITH C2H2 AND ZN(2)-CYS(6) DNA BINDING DOMAIN (EUROFUNG)-RELATED-RELATED"/>
    <property type="match status" value="1"/>
</dbReference>
<dbReference type="InterPro" id="IPR007219">
    <property type="entry name" value="XnlR_reg_dom"/>
</dbReference>
<dbReference type="Proteomes" id="UP000829364">
    <property type="component" value="Chromosome 3"/>
</dbReference>
<dbReference type="RefSeq" id="XP_047841746.1">
    <property type="nucleotide sequence ID" value="XM_047985769.1"/>
</dbReference>
<feature type="domain" description="C2H2-type" evidence="9">
    <location>
        <begin position="38"/>
        <end position="65"/>
    </location>
</feature>
<name>A0A9Q8QEP8_9HYPO</name>
<keyword evidence="6" id="KW-0863">Zinc-finger</keyword>
<dbReference type="GO" id="GO:0003677">
    <property type="term" value="F:DNA binding"/>
    <property type="evidence" value="ECO:0007669"/>
    <property type="project" value="InterPro"/>
</dbReference>
<protein>
    <submittedName>
        <fullName evidence="10">Uncharacterized protein</fullName>
    </submittedName>
</protein>
<dbReference type="InterPro" id="IPR036236">
    <property type="entry name" value="Znf_C2H2_sf"/>
</dbReference>
<evidence type="ECO:0000256" key="6">
    <source>
        <dbReference type="PROSITE-ProRule" id="PRU00042"/>
    </source>
</evidence>
<dbReference type="OrthoDB" id="654211at2759"/>
<feature type="domain" description="C2H2-type" evidence="9">
    <location>
        <begin position="12"/>
        <end position="38"/>
    </location>
</feature>
<keyword evidence="4" id="KW-0804">Transcription</keyword>
<keyword evidence="11" id="KW-1185">Reference proteome</keyword>
<proteinExistence type="predicted"/>
<sequence>MMSHAPAPADRHVCDCGKSFLRKEHLRRHQATHSGPAFSCLVCGRSFSRSDLLRRHAAIHGNAAAVPDSRRGRACDTCHANKTRCDGGKQCSLCAKRGVECTYGRREAISPSQPPRTASGSHSPVDGAAGLTSASASTPATVSPPSATSDPVVPPSAALSLGPPKVAQSNGSHHDGFTTRSALQAILRAAAAHCSVTAPAQLSPPLTVPGSWLTACTQSYLSTFHNRWPIVHAPSFDHETDSVLLVASVVMVNSWLHYDRGLKELTMQIHDVLVNKSFKDLSHDTYDPSSPWPLETYQVALLNIIFAFETGREACIKRARRLLSLLVAALRQNNCFCSEAQDRERNTHFPGPFVPWVFTTMERWKRFAFTTLQIDVFLSLFCNQPPLLRREELDLGLTSTFAMWNSYGLHIFFPRHENEPWARDAYKMSSLDVGSRQQSPQGVLIEDVQLCLLGTWSDIWLLQKQRRNRSEAVAAKLTVISRQLGVYKRQLDAIEDAVDRPELHVQYAEFLFRAYSGKGLPSEPKWRERVLGRIRATLSRARMLHRLLGMHLYADLPAVREIARMSPSLMSEPDTSAASAATPMWQRKALQIQEWAISPDSRAAVLQAMYVSRTYRESGGGAATQQTSQLADPLAYMALSAAAAVFWAWSVHTVDACTCAPDLPVDIGAGRLAADASSPELDKWVRHGVGSIALHGMPVCKCSAAAWLTHFAEALARGGERWEMGSICANVCLSKLAFS</sequence>
<dbReference type="SUPFAM" id="SSF57701">
    <property type="entry name" value="Zn2/Cys6 DNA-binding domain"/>
    <property type="match status" value="1"/>
</dbReference>
<dbReference type="Gene3D" id="4.10.240.10">
    <property type="entry name" value="Zn(2)-C6 fungal-type DNA-binding domain"/>
    <property type="match status" value="1"/>
</dbReference>
<dbReference type="InterPro" id="IPR001138">
    <property type="entry name" value="Zn2Cys6_DnaBD"/>
</dbReference>
<dbReference type="GeneID" id="72066496"/>
<accession>A0A9Q8QEP8</accession>
<gene>
    <name evidence="10" type="ORF">JDV02_004543</name>
</gene>
<dbReference type="PROSITE" id="PS00463">
    <property type="entry name" value="ZN2_CY6_FUNGAL_1"/>
    <property type="match status" value="1"/>
</dbReference>
<dbReference type="SUPFAM" id="SSF57667">
    <property type="entry name" value="beta-beta-alpha zinc fingers"/>
    <property type="match status" value="1"/>
</dbReference>
<dbReference type="PROSITE" id="PS50048">
    <property type="entry name" value="ZN2_CY6_FUNGAL_2"/>
    <property type="match status" value="1"/>
</dbReference>
<evidence type="ECO:0000256" key="2">
    <source>
        <dbReference type="ARBA" id="ARBA00022833"/>
    </source>
</evidence>
<dbReference type="Pfam" id="PF04082">
    <property type="entry name" value="Fungal_trans"/>
    <property type="match status" value="1"/>
</dbReference>
<dbReference type="PROSITE" id="PS50157">
    <property type="entry name" value="ZINC_FINGER_C2H2_2"/>
    <property type="match status" value="2"/>
</dbReference>
<dbReference type="PANTHER" id="PTHR47660:SF2">
    <property type="entry name" value="TRANSCRIPTION FACTOR WITH C2H2 AND ZN(2)-CYS(6) DNA BINDING DOMAIN (EUROFUNG)"/>
    <property type="match status" value="1"/>
</dbReference>
<dbReference type="GO" id="GO:0006351">
    <property type="term" value="P:DNA-templated transcription"/>
    <property type="evidence" value="ECO:0007669"/>
    <property type="project" value="InterPro"/>
</dbReference>
<dbReference type="PROSITE" id="PS00028">
    <property type="entry name" value="ZINC_FINGER_C2H2_1"/>
    <property type="match status" value="1"/>
</dbReference>
<evidence type="ECO:0000256" key="3">
    <source>
        <dbReference type="ARBA" id="ARBA00023015"/>
    </source>
</evidence>
<dbReference type="EMBL" id="CP086356">
    <property type="protein sequence ID" value="UNI18265.1"/>
    <property type="molecule type" value="Genomic_DNA"/>
</dbReference>
<dbReference type="GO" id="GO:0008270">
    <property type="term" value="F:zinc ion binding"/>
    <property type="evidence" value="ECO:0007669"/>
    <property type="project" value="UniProtKB-KW"/>
</dbReference>
<dbReference type="SMART" id="SM00355">
    <property type="entry name" value="ZnF_C2H2"/>
    <property type="match status" value="2"/>
</dbReference>
<dbReference type="InterPro" id="IPR013087">
    <property type="entry name" value="Znf_C2H2_type"/>
</dbReference>
<evidence type="ECO:0000259" key="9">
    <source>
        <dbReference type="PROSITE" id="PS50157"/>
    </source>
</evidence>
<feature type="compositionally biased region" description="Low complexity" evidence="7">
    <location>
        <begin position="132"/>
        <end position="158"/>
    </location>
</feature>
<evidence type="ECO:0000256" key="4">
    <source>
        <dbReference type="ARBA" id="ARBA00023163"/>
    </source>
</evidence>
<evidence type="ECO:0000313" key="11">
    <source>
        <dbReference type="Proteomes" id="UP000829364"/>
    </source>
</evidence>
<dbReference type="Pfam" id="PF00172">
    <property type="entry name" value="Zn_clus"/>
    <property type="match status" value="1"/>
</dbReference>
<evidence type="ECO:0000256" key="1">
    <source>
        <dbReference type="ARBA" id="ARBA00022723"/>
    </source>
</evidence>
<evidence type="ECO:0000256" key="7">
    <source>
        <dbReference type="SAM" id="MobiDB-lite"/>
    </source>
</evidence>
<keyword evidence="5" id="KW-0539">Nucleus</keyword>
<dbReference type="CDD" id="cd12148">
    <property type="entry name" value="fungal_TF_MHR"/>
    <property type="match status" value="1"/>
</dbReference>
<keyword evidence="1" id="KW-0479">Metal-binding</keyword>
<dbReference type="AlphaFoldDB" id="A0A9Q8QEP8"/>
<dbReference type="InterPro" id="IPR036864">
    <property type="entry name" value="Zn2-C6_fun-type_DNA-bd_sf"/>
</dbReference>
<organism evidence="10 11">
    <name type="scientific">Purpureocillium takamizusanense</name>
    <dbReference type="NCBI Taxonomy" id="2060973"/>
    <lineage>
        <taxon>Eukaryota</taxon>
        <taxon>Fungi</taxon>
        <taxon>Dikarya</taxon>
        <taxon>Ascomycota</taxon>
        <taxon>Pezizomycotina</taxon>
        <taxon>Sordariomycetes</taxon>
        <taxon>Hypocreomycetidae</taxon>
        <taxon>Hypocreales</taxon>
        <taxon>Ophiocordycipitaceae</taxon>
        <taxon>Purpureocillium</taxon>
    </lineage>
</organism>
<dbReference type="Gene3D" id="3.30.160.60">
    <property type="entry name" value="Classic Zinc Finger"/>
    <property type="match status" value="2"/>
</dbReference>
<evidence type="ECO:0000313" key="10">
    <source>
        <dbReference type="EMBL" id="UNI18265.1"/>
    </source>
</evidence>
<dbReference type="SMART" id="SM00066">
    <property type="entry name" value="GAL4"/>
    <property type="match status" value="1"/>
</dbReference>
<dbReference type="GO" id="GO:0000981">
    <property type="term" value="F:DNA-binding transcription factor activity, RNA polymerase II-specific"/>
    <property type="evidence" value="ECO:0007669"/>
    <property type="project" value="InterPro"/>
</dbReference>